<feature type="repeat" description="WD" evidence="3">
    <location>
        <begin position="53"/>
        <end position="94"/>
    </location>
</feature>
<dbReference type="PRINTS" id="PR00320">
    <property type="entry name" value="GPROTEINBRPT"/>
</dbReference>
<organism evidence="5 6">
    <name type="scientific">Adineta ricciae</name>
    <name type="common">Rotifer</name>
    <dbReference type="NCBI Taxonomy" id="249248"/>
    <lineage>
        <taxon>Eukaryota</taxon>
        <taxon>Metazoa</taxon>
        <taxon>Spiralia</taxon>
        <taxon>Gnathifera</taxon>
        <taxon>Rotifera</taxon>
        <taxon>Eurotatoria</taxon>
        <taxon>Bdelloidea</taxon>
        <taxon>Adinetida</taxon>
        <taxon>Adinetidae</taxon>
        <taxon>Adineta</taxon>
    </lineage>
</organism>
<feature type="repeat" description="WD" evidence="3">
    <location>
        <begin position="96"/>
        <end position="137"/>
    </location>
</feature>
<dbReference type="Pfam" id="PF00400">
    <property type="entry name" value="WD40"/>
    <property type="match status" value="2"/>
</dbReference>
<gene>
    <name evidence="5" type="ORF">EDS130_LOCUS31719</name>
</gene>
<dbReference type="SMART" id="SM00320">
    <property type="entry name" value="WD40"/>
    <property type="match status" value="6"/>
</dbReference>
<dbReference type="PANTHER" id="PTHR44324">
    <property type="entry name" value="WD40 REPEAT DOMAIN 95"/>
    <property type="match status" value="1"/>
</dbReference>
<feature type="repeat" description="WD" evidence="3">
    <location>
        <begin position="385"/>
        <end position="418"/>
    </location>
</feature>
<evidence type="ECO:0000256" key="4">
    <source>
        <dbReference type="SAM" id="MobiDB-lite"/>
    </source>
</evidence>
<evidence type="ECO:0000256" key="1">
    <source>
        <dbReference type="ARBA" id="ARBA00022574"/>
    </source>
</evidence>
<dbReference type="InterPro" id="IPR020472">
    <property type="entry name" value="WD40_PAC1"/>
</dbReference>
<sequence length="574" mass="65580">MTVFANFVLVHKIRGDLQAVSYNHHTHSILFVASEQISFLNLKLRPYLHADVVVSHYEPILGLLFIKEFKQVVSCTENGVVRLWDLLTGRKVHEFQAHQGQAITCMTLDTTERRLVTGSRDGSCAIWNVHNGQLLKIFKRPHDALEVTAVAFVVVNNNCSILAVGWDKHVNVFNDDREQIKQICYPDDEFCKGDDVHHGHFHDILCIDKSQGDLIATGDYGGIIIVSNLSSKKIFVTLKDNQHRNEDGDNPNDRVVNRVIFIDSRFGRHDAANLISSGPFGEIHFWNIYKNGVLLGKFRPNRERKSTVTQIKLDSMCRLLFVADSLGFLFIYEIERYALHPESTPPRCMRSWRGHVDSVTGLEYIEQERYALHPESTPPRCMRSWRGHVDSVTGLEYIEQAQVIITSSLDWTIRLWNLHGFFIGTFGQSIPWNLYDPATYQHPSVPLDVLTDPKSLPKKTLPTDGEEEEKEEEEKKKTTAVTSTTTNTYKNMLIDDETMANNVRETLNKVREVQSAGLAGKRLRYFHDKPNVSFRRDGSSHYQHLRCYTIDDNPPTMSTSTNDNTMYLANSVES</sequence>
<feature type="region of interest" description="Disordered" evidence="4">
    <location>
        <begin position="448"/>
        <end position="482"/>
    </location>
</feature>
<evidence type="ECO:0000313" key="6">
    <source>
        <dbReference type="Proteomes" id="UP000663852"/>
    </source>
</evidence>
<dbReference type="PROSITE" id="PS50294">
    <property type="entry name" value="WD_REPEATS_REGION"/>
    <property type="match status" value="1"/>
</dbReference>
<accession>A0A815FPZ6</accession>
<evidence type="ECO:0000313" key="5">
    <source>
        <dbReference type="EMBL" id="CAF1322113.1"/>
    </source>
</evidence>
<dbReference type="InterPro" id="IPR001680">
    <property type="entry name" value="WD40_rpt"/>
</dbReference>
<evidence type="ECO:0000256" key="3">
    <source>
        <dbReference type="PROSITE-ProRule" id="PRU00221"/>
    </source>
</evidence>
<dbReference type="InterPro" id="IPR015943">
    <property type="entry name" value="WD40/YVTN_repeat-like_dom_sf"/>
</dbReference>
<dbReference type="PROSITE" id="PS00678">
    <property type="entry name" value="WD_REPEATS_1"/>
    <property type="match status" value="3"/>
</dbReference>
<keyword evidence="2" id="KW-0677">Repeat</keyword>
<dbReference type="InterPro" id="IPR036322">
    <property type="entry name" value="WD40_repeat_dom_sf"/>
</dbReference>
<name>A0A815FPZ6_ADIRI</name>
<dbReference type="InterPro" id="IPR051242">
    <property type="entry name" value="WD-EF-hand_domain"/>
</dbReference>
<dbReference type="Proteomes" id="UP000663852">
    <property type="component" value="Unassembled WGS sequence"/>
</dbReference>
<dbReference type="SUPFAM" id="SSF50978">
    <property type="entry name" value="WD40 repeat-like"/>
    <property type="match status" value="1"/>
</dbReference>
<dbReference type="EMBL" id="CAJNOJ010000235">
    <property type="protein sequence ID" value="CAF1322113.1"/>
    <property type="molecule type" value="Genomic_DNA"/>
</dbReference>
<comment type="caution">
    <text evidence="5">The sequence shown here is derived from an EMBL/GenBank/DDBJ whole genome shotgun (WGS) entry which is preliminary data.</text>
</comment>
<reference evidence="5" key="1">
    <citation type="submission" date="2021-02" db="EMBL/GenBank/DDBJ databases">
        <authorList>
            <person name="Nowell W R."/>
        </authorList>
    </citation>
    <scope>NUCLEOTIDE SEQUENCE</scope>
</reference>
<dbReference type="Gene3D" id="2.130.10.10">
    <property type="entry name" value="YVTN repeat-like/Quinoprotein amine dehydrogenase"/>
    <property type="match status" value="3"/>
</dbReference>
<keyword evidence="1 3" id="KW-0853">WD repeat</keyword>
<dbReference type="InterPro" id="IPR019775">
    <property type="entry name" value="WD40_repeat_CS"/>
</dbReference>
<evidence type="ECO:0000256" key="2">
    <source>
        <dbReference type="ARBA" id="ARBA00022737"/>
    </source>
</evidence>
<proteinExistence type="predicted"/>
<dbReference type="AlphaFoldDB" id="A0A815FPZ6"/>
<protein>
    <submittedName>
        <fullName evidence="5">Uncharacterized protein</fullName>
    </submittedName>
</protein>
<dbReference type="OrthoDB" id="75172at2759"/>
<dbReference type="PANTHER" id="PTHR44324:SF4">
    <property type="entry name" value="WD40 REPEAT DOMAIN 95"/>
    <property type="match status" value="1"/>
</dbReference>
<dbReference type="PROSITE" id="PS50082">
    <property type="entry name" value="WD_REPEATS_2"/>
    <property type="match status" value="3"/>
</dbReference>